<comment type="caution">
    <text evidence="11">The sequence shown here is derived from an EMBL/GenBank/DDBJ whole genome shotgun (WGS) entry which is preliminary data.</text>
</comment>
<dbReference type="GO" id="GO:0042883">
    <property type="term" value="P:cysteine transport"/>
    <property type="evidence" value="ECO:0007669"/>
    <property type="project" value="InterPro"/>
</dbReference>
<evidence type="ECO:0000256" key="1">
    <source>
        <dbReference type="ARBA" id="ARBA00004651"/>
    </source>
</evidence>
<feature type="transmembrane region" description="Helical" evidence="8">
    <location>
        <begin position="245"/>
        <end position="273"/>
    </location>
</feature>
<dbReference type="AlphaFoldDB" id="A0A511JBL2"/>
<keyword evidence="6 8" id="KW-0472">Membrane</keyword>
<feature type="compositionally biased region" description="Basic and acidic residues" evidence="7">
    <location>
        <begin position="406"/>
        <end position="421"/>
    </location>
</feature>
<keyword evidence="2 8" id="KW-0812">Transmembrane</keyword>
<dbReference type="GO" id="GO:0140359">
    <property type="term" value="F:ABC-type transporter activity"/>
    <property type="evidence" value="ECO:0007669"/>
    <property type="project" value="InterPro"/>
</dbReference>
<feature type="transmembrane region" description="Helical" evidence="8">
    <location>
        <begin position="61"/>
        <end position="79"/>
    </location>
</feature>
<dbReference type="SMART" id="SM00382">
    <property type="entry name" value="AAA"/>
    <property type="match status" value="1"/>
</dbReference>
<evidence type="ECO:0000259" key="9">
    <source>
        <dbReference type="PROSITE" id="PS50893"/>
    </source>
</evidence>
<dbReference type="Gene3D" id="3.40.50.300">
    <property type="entry name" value="P-loop containing nucleotide triphosphate hydrolases"/>
    <property type="match status" value="1"/>
</dbReference>
<feature type="domain" description="ABC transporter" evidence="9">
    <location>
        <begin position="335"/>
        <end position="566"/>
    </location>
</feature>
<dbReference type="PANTHER" id="PTHR24221:SF590">
    <property type="entry name" value="COMPONENT LINKED WITH THE ASSEMBLY OF CYTOCHROME' TRANSPORT TRANSMEMBRANE ATP-BINDING PROTEIN ABC TRANSPORTER CYDD-RELATED"/>
    <property type="match status" value="1"/>
</dbReference>
<dbReference type="RefSeq" id="WP_146842757.1">
    <property type="nucleotide sequence ID" value="NZ_BJWG01000007.1"/>
</dbReference>
<keyword evidence="4" id="KW-0067">ATP-binding</keyword>
<dbReference type="Gene3D" id="1.20.1560.10">
    <property type="entry name" value="ABC transporter type 1, transmembrane domain"/>
    <property type="match status" value="1"/>
</dbReference>
<dbReference type="InterPro" id="IPR014216">
    <property type="entry name" value="ABC_transptr_CydD"/>
</dbReference>
<keyword evidence="12" id="KW-1185">Reference proteome</keyword>
<keyword evidence="5 8" id="KW-1133">Transmembrane helix</keyword>
<dbReference type="PROSITE" id="PS50893">
    <property type="entry name" value="ABC_TRANSPORTER_2"/>
    <property type="match status" value="1"/>
</dbReference>
<dbReference type="GO" id="GO:0005524">
    <property type="term" value="F:ATP binding"/>
    <property type="evidence" value="ECO:0007669"/>
    <property type="project" value="UniProtKB-KW"/>
</dbReference>
<feature type="region of interest" description="Disordered" evidence="7">
    <location>
        <begin position="397"/>
        <end position="421"/>
    </location>
</feature>
<dbReference type="InterPro" id="IPR039421">
    <property type="entry name" value="Type_1_exporter"/>
</dbReference>
<dbReference type="SUPFAM" id="SSF90123">
    <property type="entry name" value="ABC transporter transmembrane region"/>
    <property type="match status" value="1"/>
</dbReference>
<dbReference type="InterPro" id="IPR003439">
    <property type="entry name" value="ABC_transporter-like_ATP-bd"/>
</dbReference>
<evidence type="ECO:0000256" key="7">
    <source>
        <dbReference type="SAM" id="MobiDB-lite"/>
    </source>
</evidence>
<evidence type="ECO:0000256" key="5">
    <source>
        <dbReference type="ARBA" id="ARBA00022989"/>
    </source>
</evidence>
<name>A0A511JBL2_9CELL</name>
<dbReference type="PROSITE" id="PS50929">
    <property type="entry name" value="ABC_TM1F"/>
    <property type="match status" value="1"/>
</dbReference>
<dbReference type="InterPro" id="IPR027417">
    <property type="entry name" value="P-loop_NTPase"/>
</dbReference>
<dbReference type="NCBIfam" id="TIGR02857">
    <property type="entry name" value="CydD"/>
    <property type="match status" value="1"/>
</dbReference>
<dbReference type="Pfam" id="PF00664">
    <property type="entry name" value="ABC_membrane"/>
    <property type="match status" value="1"/>
</dbReference>
<evidence type="ECO:0000313" key="11">
    <source>
        <dbReference type="EMBL" id="GEL95093.1"/>
    </source>
</evidence>
<evidence type="ECO:0000256" key="4">
    <source>
        <dbReference type="ARBA" id="ARBA00022840"/>
    </source>
</evidence>
<evidence type="ECO:0000313" key="12">
    <source>
        <dbReference type="Proteomes" id="UP000321720"/>
    </source>
</evidence>
<dbReference type="Pfam" id="PF00005">
    <property type="entry name" value="ABC_tran"/>
    <property type="match status" value="1"/>
</dbReference>
<feature type="transmembrane region" description="Helical" evidence="8">
    <location>
        <begin position="163"/>
        <end position="183"/>
    </location>
</feature>
<evidence type="ECO:0000256" key="8">
    <source>
        <dbReference type="SAM" id="Phobius"/>
    </source>
</evidence>
<evidence type="ECO:0000259" key="10">
    <source>
        <dbReference type="PROSITE" id="PS50929"/>
    </source>
</evidence>
<accession>A0A511JBL2</accession>
<dbReference type="CDD" id="cd03228">
    <property type="entry name" value="ABCC_MRP_Like"/>
    <property type="match status" value="1"/>
</dbReference>
<protein>
    <submittedName>
        <fullName evidence="11">Thiol reductant ABC exporter subunit CydD</fullName>
    </submittedName>
</protein>
<dbReference type="GO" id="GO:0005886">
    <property type="term" value="C:plasma membrane"/>
    <property type="evidence" value="ECO:0007669"/>
    <property type="project" value="UniProtKB-SubCell"/>
</dbReference>
<evidence type="ECO:0000256" key="6">
    <source>
        <dbReference type="ARBA" id="ARBA00023136"/>
    </source>
</evidence>
<evidence type="ECO:0000256" key="2">
    <source>
        <dbReference type="ARBA" id="ARBA00022692"/>
    </source>
</evidence>
<reference evidence="11 12" key="1">
    <citation type="submission" date="2019-07" db="EMBL/GenBank/DDBJ databases">
        <title>Whole genome shotgun sequence of Cellulomonas composti NBRC 100758.</title>
        <authorList>
            <person name="Hosoyama A."/>
            <person name="Uohara A."/>
            <person name="Ohji S."/>
            <person name="Ichikawa N."/>
        </authorList>
    </citation>
    <scope>NUCLEOTIDE SEQUENCE [LARGE SCALE GENOMIC DNA]</scope>
    <source>
        <strain evidence="11 12">NBRC 100758</strain>
    </source>
</reference>
<proteinExistence type="predicted"/>
<gene>
    <name evidence="11" type="ORF">CCO02nite_17510</name>
</gene>
<dbReference type="InterPro" id="IPR036640">
    <property type="entry name" value="ABC1_TM_sf"/>
</dbReference>
<evidence type="ECO:0000256" key="3">
    <source>
        <dbReference type="ARBA" id="ARBA00022741"/>
    </source>
</evidence>
<dbReference type="OrthoDB" id="9806127at2"/>
<organism evidence="11 12">
    <name type="scientific">Cellulomonas composti</name>
    <dbReference type="NCBI Taxonomy" id="266130"/>
    <lineage>
        <taxon>Bacteria</taxon>
        <taxon>Bacillati</taxon>
        <taxon>Actinomycetota</taxon>
        <taxon>Actinomycetes</taxon>
        <taxon>Micrococcales</taxon>
        <taxon>Cellulomonadaceae</taxon>
        <taxon>Cellulomonas</taxon>
    </lineage>
</organism>
<feature type="transmembrane region" description="Helical" evidence="8">
    <location>
        <begin position="20"/>
        <end position="41"/>
    </location>
</feature>
<dbReference type="CDD" id="cd18584">
    <property type="entry name" value="ABC_6TM_AarD_CydD"/>
    <property type="match status" value="1"/>
</dbReference>
<sequence>MKPLDPRLLRHARAARGYAALTAVLGLLTAALVVAQALLLAHALGRAVDDGVALGAGTWDAVAPLVGWLVVVVLARAVVSAAQERYAHRAATRAVGELREAVVAHAVALGPRRVAAGGGAQLVTLATRGLDALEPYFVRYLPQLFLAATVTPATLLVVLGLDWVSAAVLVLVLPLVPIFMWLVGRLTQGRSERGLATMQRLSAQVLDLLVGLPTLRALGRERGPAARVRALGDAHRTATMGTLRIAFLSGMVLELLTTLSVALVAVGIGLRLVAGELDLVTGLAVLVLAPEVFAPLRAVGAQFHASTDGVAAAQAAFEVLDEPLPAAGTAPAPDLATASIVVTDLAGPGGTPDGLRLTLGPGRVVALTGPSGGGKSTTVEILLGLLAPVRGTVRLVPLASSDASTPDERESDERASDEGVDVRDVERGSYWRQVAWVPQRAVVEPGVLSEVVGGDDETRAAAAALTGLADVVADLPQGWATRVGRGGHGLSVGQVQRVALTRALQSSAPLVVLDEPTAHLDAAAQDVVLAAVQALRAQGRTVLLVAHRPQVLALADEVHSLAALETVTG</sequence>
<dbReference type="InterPro" id="IPR003593">
    <property type="entry name" value="AAA+_ATPase"/>
</dbReference>
<keyword evidence="3" id="KW-0547">Nucleotide-binding</keyword>
<dbReference type="GO" id="GO:0016887">
    <property type="term" value="F:ATP hydrolysis activity"/>
    <property type="evidence" value="ECO:0007669"/>
    <property type="project" value="InterPro"/>
</dbReference>
<dbReference type="SUPFAM" id="SSF52540">
    <property type="entry name" value="P-loop containing nucleoside triphosphate hydrolases"/>
    <property type="match status" value="1"/>
</dbReference>
<dbReference type="PANTHER" id="PTHR24221">
    <property type="entry name" value="ATP-BINDING CASSETTE SUB-FAMILY B"/>
    <property type="match status" value="1"/>
</dbReference>
<dbReference type="EMBL" id="BJWG01000007">
    <property type="protein sequence ID" value="GEL95093.1"/>
    <property type="molecule type" value="Genomic_DNA"/>
</dbReference>
<dbReference type="Proteomes" id="UP000321720">
    <property type="component" value="Unassembled WGS sequence"/>
</dbReference>
<feature type="domain" description="ABC transmembrane type-1" evidence="10">
    <location>
        <begin position="20"/>
        <end position="308"/>
    </location>
</feature>
<dbReference type="InterPro" id="IPR011527">
    <property type="entry name" value="ABC1_TM_dom"/>
</dbReference>
<comment type="subcellular location">
    <subcellularLocation>
        <location evidence="1">Cell membrane</location>
        <topology evidence="1">Multi-pass membrane protein</topology>
    </subcellularLocation>
</comment>
<feature type="transmembrane region" description="Helical" evidence="8">
    <location>
        <begin position="137"/>
        <end position="157"/>
    </location>
</feature>